<dbReference type="GO" id="GO:0071897">
    <property type="term" value="P:DNA biosynthetic process"/>
    <property type="evidence" value="ECO:0007669"/>
    <property type="project" value="UniProtKB-ARBA"/>
</dbReference>
<feature type="non-terminal residue" evidence="2">
    <location>
        <position position="357"/>
    </location>
</feature>
<dbReference type="AlphaFoldDB" id="A0A1E1XN21"/>
<dbReference type="Pfam" id="PF00078">
    <property type="entry name" value="RVT_1"/>
    <property type="match status" value="1"/>
</dbReference>
<sequence length="357" mass="40982">KFKSYRNKVTSLLRETKKEYMEKLFSGNVQNRSDLMWKEINKVLNRTEQEPVKLEILVRNEKLSGKELADTFNNYFVSLVNSVHNPDSLSYLKSRNHSSAFLSPTDRSEIESCFLALRTSSTRDVNDLKIQPIKHIMDLISPVLEHIFNLCFLQGVFPQAMQVARVTVVFKGGEKNNLSNYRPISILSIFSKCLEKLLYKRIISFCIKHNLLTPHQHGFRTGHSTDTALLTQKELILQSFEQHQLTLAVFVDYSKAFDSINHQTMLAKLEFYGFRGVFHDILNSYLSARVQQVVINNKLSDPKSVLAGVPQGSILGPLLFIIYINDIVLIDRRPTFIIYADDTSLFFTSSNIHNLTE</sequence>
<evidence type="ECO:0000313" key="2">
    <source>
        <dbReference type="EMBL" id="JAU00646.1"/>
    </source>
</evidence>
<reference evidence="2" key="1">
    <citation type="submission" date="2016-09" db="EMBL/GenBank/DDBJ databases">
        <authorList>
            <person name="Capua I."/>
            <person name="De Benedictis P."/>
            <person name="Joannis T."/>
            <person name="Lombin L.H."/>
            <person name="Cattoli G."/>
        </authorList>
    </citation>
    <scope>NUCLEOTIDE SEQUENCE</scope>
</reference>
<name>A0A1E1XN21_AMBSC</name>
<accession>A0A1E1XN21</accession>
<dbReference type="PANTHER" id="PTHR19446">
    <property type="entry name" value="REVERSE TRANSCRIPTASES"/>
    <property type="match status" value="1"/>
</dbReference>
<proteinExistence type="evidence at transcript level"/>
<dbReference type="InterPro" id="IPR043502">
    <property type="entry name" value="DNA/RNA_pol_sf"/>
</dbReference>
<organism evidence="2">
    <name type="scientific">Amblyomma sculptum</name>
    <name type="common">Tick</name>
    <dbReference type="NCBI Taxonomy" id="1581419"/>
    <lineage>
        <taxon>Eukaryota</taxon>
        <taxon>Metazoa</taxon>
        <taxon>Ecdysozoa</taxon>
        <taxon>Arthropoda</taxon>
        <taxon>Chelicerata</taxon>
        <taxon>Arachnida</taxon>
        <taxon>Acari</taxon>
        <taxon>Parasitiformes</taxon>
        <taxon>Ixodida</taxon>
        <taxon>Ixodoidea</taxon>
        <taxon>Ixodidae</taxon>
        <taxon>Amblyomminae</taxon>
        <taxon>Amblyomma</taxon>
    </lineage>
</organism>
<dbReference type="CDD" id="cd01650">
    <property type="entry name" value="RT_nLTR_like"/>
    <property type="match status" value="1"/>
</dbReference>
<dbReference type="PROSITE" id="PS50878">
    <property type="entry name" value="RT_POL"/>
    <property type="match status" value="1"/>
</dbReference>
<feature type="non-terminal residue" evidence="2">
    <location>
        <position position="1"/>
    </location>
</feature>
<feature type="domain" description="Reverse transcriptase" evidence="1">
    <location>
        <begin position="150"/>
        <end position="357"/>
    </location>
</feature>
<dbReference type="InterPro" id="IPR000477">
    <property type="entry name" value="RT_dom"/>
</dbReference>
<dbReference type="SUPFAM" id="SSF56672">
    <property type="entry name" value="DNA/RNA polymerases"/>
    <property type="match status" value="1"/>
</dbReference>
<dbReference type="EMBL" id="GFAA01002789">
    <property type="protein sequence ID" value="JAU00646.1"/>
    <property type="molecule type" value="mRNA"/>
</dbReference>
<reference evidence="2" key="2">
    <citation type="journal article" date="2017" name="Front. Cell. Infect. Microbiol.">
        <title>Analysis of the Salivary Gland Transcriptome of Unfed and Partially Fed Amblyomma sculptum Ticks and Descriptive Proteome of the Saliva.</title>
        <authorList>
            <person name="Esteves E."/>
            <person name="Maruyama S.R."/>
            <person name="Kawahara R."/>
            <person name="Fujita A."/>
            <person name="Martins L.A."/>
            <person name="Righi A.A."/>
            <person name="Costa F.B."/>
            <person name="Palmisano G."/>
            <person name="Labruna M.B."/>
            <person name="Sa-Nunes A."/>
            <person name="Ribeiro J.M.C."/>
            <person name="Fogaca A.C."/>
        </authorList>
    </citation>
    <scope>NUCLEOTIDE SEQUENCE</scope>
</reference>
<evidence type="ECO:0000259" key="1">
    <source>
        <dbReference type="PROSITE" id="PS50878"/>
    </source>
</evidence>
<protein>
    <submittedName>
        <fullName evidence="2">Putative tick transposon</fullName>
    </submittedName>
</protein>